<feature type="domain" description="LIM zinc-binding" evidence="6">
    <location>
        <begin position="184"/>
        <end position="250"/>
    </location>
</feature>
<dbReference type="OrthoDB" id="1112565at2759"/>
<dbReference type="InterPro" id="IPR001781">
    <property type="entry name" value="Znf_LIM"/>
</dbReference>
<dbReference type="AlphaFoldDB" id="A0A1J4K9D5"/>
<dbReference type="RefSeq" id="XP_068360682.1">
    <property type="nucleotide sequence ID" value="XM_068492337.1"/>
</dbReference>
<evidence type="ECO:0000256" key="1">
    <source>
        <dbReference type="ARBA" id="ARBA00022723"/>
    </source>
</evidence>
<name>A0A1J4K9D5_9EUKA</name>
<evidence type="ECO:0000259" key="6">
    <source>
        <dbReference type="PROSITE" id="PS50023"/>
    </source>
</evidence>
<keyword evidence="8" id="KW-1185">Reference proteome</keyword>
<dbReference type="PROSITE" id="PS00478">
    <property type="entry name" value="LIM_DOMAIN_1"/>
    <property type="match status" value="3"/>
</dbReference>
<dbReference type="Pfam" id="PF00412">
    <property type="entry name" value="LIM"/>
    <property type="match status" value="4"/>
</dbReference>
<dbReference type="PANTHER" id="PTHR24205">
    <property type="entry name" value="FOUR AND A HALF LIM DOMAINS PROTEIN"/>
    <property type="match status" value="1"/>
</dbReference>
<gene>
    <name evidence="7" type="ORF">TRFO_05178</name>
</gene>
<dbReference type="GO" id="GO:0046872">
    <property type="term" value="F:metal ion binding"/>
    <property type="evidence" value="ECO:0007669"/>
    <property type="project" value="UniProtKB-KW"/>
</dbReference>
<dbReference type="VEuPathDB" id="TrichDB:TRFO_05178"/>
<dbReference type="GeneID" id="94827041"/>
<keyword evidence="3 5" id="KW-0862">Zinc</keyword>
<keyword evidence="4 5" id="KW-0440">LIM domain</keyword>
<organism evidence="7 8">
    <name type="scientific">Tritrichomonas foetus</name>
    <dbReference type="NCBI Taxonomy" id="1144522"/>
    <lineage>
        <taxon>Eukaryota</taxon>
        <taxon>Metamonada</taxon>
        <taxon>Parabasalia</taxon>
        <taxon>Tritrichomonadida</taxon>
        <taxon>Tritrichomonadidae</taxon>
        <taxon>Tritrichomonas</taxon>
    </lineage>
</organism>
<evidence type="ECO:0000256" key="2">
    <source>
        <dbReference type="ARBA" id="ARBA00022737"/>
    </source>
</evidence>
<comment type="caution">
    <text evidence="7">The sequence shown here is derived from an EMBL/GenBank/DDBJ whole genome shotgun (WGS) entry which is preliminary data.</text>
</comment>
<keyword evidence="2" id="KW-0677">Repeat</keyword>
<evidence type="ECO:0000256" key="4">
    <source>
        <dbReference type="ARBA" id="ARBA00023038"/>
    </source>
</evidence>
<reference evidence="7" key="1">
    <citation type="submission" date="2016-10" db="EMBL/GenBank/DDBJ databases">
        <authorList>
            <person name="Benchimol M."/>
            <person name="Almeida L.G."/>
            <person name="Vasconcelos A.T."/>
            <person name="Perreira-Neves A."/>
            <person name="Rosa I.A."/>
            <person name="Tasca T."/>
            <person name="Bogo M.R."/>
            <person name="de Souza W."/>
        </authorList>
    </citation>
    <scope>NUCLEOTIDE SEQUENCE [LARGE SCALE GENOMIC DNA]</scope>
    <source>
        <strain evidence="7">K</strain>
    </source>
</reference>
<feature type="domain" description="LIM zinc-binding" evidence="6">
    <location>
        <begin position="62"/>
        <end position="119"/>
    </location>
</feature>
<protein>
    <recommendedName>
        <fullName evidence="6">LIM zinc-binding domain-containing protein</fullName>
    </recommendedName>
</protein>
<dbReference type="SUPFAM" id="SSF57716">
    <property type="entry name" value="Glucocorticoid receptor-like (DNA-binding domain)"/>
    <property type="match status" value="3"/>
</dbReference>
<accession>A0A1J4K9D5</accession>
<sequence length="382" mass="43942">MVIFISIFDQIYNELVKAILNKKSKNKSSSMSNDLLPLANVVTIEPYDPPRRLWHMPNTPPGICPGCETKIDKSRLQFAGHDWHPECFRCSLCRQPFQNNQCVTKDDLVLHQECYKQCFCERCAKCCQLIDPQKSIQAIGRNFHSKCFTCIRCGDRDATLQMFLTLYGFPYCRRCFDELQDNFPKCLACNKVILPTLDHREFFFRGKKYFVHFPDCFKCTYCTNQLHAKSCCVYEDHLVCRECFDTANKKICAECNKPIFDTGARMENIFWHTEHFVCSVCKQALKPNTCVFYAGVLKCRTCSAEDRSKCAGCGLAVNEQGVHACGSLWHSGCLKCQFCEASVLTKKFSNIRNKPCCVECYNKLKQENKIDKRGQLIVDSDV</sequence>
<keyword evidence="1 5" id="KW-0479">Metal-binding</keyword>
<feature type="domain" description="LIM zinc-binding" evidence="6">
    <location>
        <begin position="308"/>
        <end position="367"/>
    </location>
</feature>
<evidence type="ECO:0000256" key="3">
    <source>
        <dbReference type="ARBA" id="ARBA00022833"/>
    </source>
</evidence>
<dbReference type="Gene3D" id="2.10.110.10">
    <property type="entry name" value="Cysteine Rich Protein"/>
    <property type="match status" value="5"/>
</dbReference>
<feature type="domain" description="LIM zinc-binding" evidence="6">
    <location>
        <begin position="121"/>
        <end position="182"/>
    </location>
</feature>
<dbReference type="Proteomes" id="UP000179807">
    <property type="component" value="Unassembled WGS sequence"/>
</dbReference>
<dbReference type="EMBL" id="MLAK01000693">
    <property type="protein sequence ID" value="OHT07546.1"/>
    <property type="molecule type" value="Genomic_DNA"/>
</dbReference>
<dbReference type="SMART" id="SM00132">
    <property type="entry name" value="LIM"/>
    <property type="match status" value="5"/>
</dbReference>
<evidence type="ECO:0000313" key="7">
    <source>
        <dbReference type="EMBL" id="OHT07546.1"/>
    </source>
</evidence>
<evidence type="ECO:0000313" key="8">
    <source>
        <dbReference type="Proteomes" id="UP000179807"/>
    </source>
</evidence>
<dbReference type="PANTHER" id="PTHR24205:SF16">
    <property type="entry name" value="GH01042P-RELATED"/>
    <property type="match status" value="1"/>
</dbReference>
<dbReference type="CDD" id="cd08368">
    <property type="entry name" value="LIM"/>
    <property type="match status" value="3"/>
</dbReference>
<evidence type="ECO:0000256" key="5">
    <source>
        <dbReference type="PROSITE-ProRule" id="PRU00125"/>
    </source>
</evidence>
<proteinExistence type="predicted"/>
<dbReference type="PROSITE" id="PS50023">
    <property type="entry name" value="LIM_DOMAIN_2"/>
    <property type="match status" value="4"/>
</dbReference>